<evidence type="ECO:0000313" key="3">
    <source>
        <dbReference type="Proteomes" id="UP001189429"/>
    </source>
</evidence>
<comment type="caution">
    <text evidence="2">The sequence shown here is derived from an EMBL/GenBank/DDBJ whole genome shotgun (WGS) entry which is preliminary data.</text>
</comment>
<evidence type="ECO:0000256" key="1">
    <source>
        <dbReference type="SAM" id="MobiDB-lite"/>
    </source>
</evidence>
<feature type="compositionally biased region" description="Low complexity" evidence="1">
    <location>
        <begin position="398"/>
        <end position="414"/>
    </location>
</feature>
<sequence>MPVAAAAQAWQDAAAGGPAPLWGLCGGGGSAASDAPAQMAGFRGGRGAAAPGGAAAALVTGSRRRRPSAFSENQETVCPEGFRCISRVGRFGYGHSGKVRKGLEKGVPESELNDYEWGCPVHGVWKPDSFEAGKEDGLCREDRDCLCASRGWTDGYSTLEGGKEKITGKFEYQLGTPAGGTSKKDLTLTPHYPMRKMPDEPLFDIANPHSDFGKVSWLPREEWLKEFKQHAPRVQLAMDQLRDWIDATNKNNVKNKIPPETGKPILCISTLTPKDAFGKPIGEPAFSSSEVQDVAGRLRRFQSLMHDCKKLRDNVAKLSPGTMSDDVKFGEGGNYRGNRLNCYKKDGEQECLQLNCYTDDVDMALRHRVRDWKSQVDECVSEELYKLKMRKNDGTEKATATAQAPGQPALQPQPNHVAEAHGEAADGVAGEAHRASCGPVLALCALARPRGAARPRAGAARRPRPAASRARHDAAAFL</sequence>
<protein>
    <submittedName>
        <fullName evidence="2">Uncharacterized protein</fullName>
    </submittedName>
</protein>
<feature type="region of interest" description="Disordered" evidence="1">
    <location>
        <begin position="391"/>
        <end position="414"/>
    </location>
</feature>
<gene>
    <name evidence="2" type="ORF">PCOR1329_LOCUS54008</name>
</gene>
<proteinExistence type="predicted"/>
<organism evidence="2 3">
    <name type="scientific">Prorocentrum cordatum</name>
    <dbReference type="NCBI Taxonomy" id="2364126"/>
    <lineage>
        <taxon>Eukaryota</taxon>
        <taxon>Sar</taxon>
        <taxon>Alveolata</taxon>
        <taxon>Dinophyceae</taxon>
        <taxon>Prorocentrales</taxon>
        <taxon>Prorocentraceae</taxon>
        <taxon>Prorocentrum</taxon>
    </lineage>
</organism>
<keyword evidence="3" id="KW-1185">Reference proteome</keyword>
<feature type="region of interest" description="Disordered" evidence="1">
    <location>
        <begin position="450"/>
        <end position="478"/>
    </location>
</feature>
<reference evidence="2" key="1">
    <citation type="submission" date="2023-10" db="EMBL/GenBank/DDBJ databases">
        <authorList>
            <person name="Chen Y."/>
            <person name="Shah S."/>
            <person name="Dougan E. K."/>
            <person name="Thang M."/>
            <person name="Chan C."/>
        </authorList>
    </citation>
    <scope>NUCLEOTIDE SEQUENCE [LARGE SCALE GENOMIC DNA]</scope>
</reference>
<evidence type="ECO:0000313" key="2">
    <source>
        <dbReference type="EMBL" id="CAK0866968.1"/>
    </source>
</evidence>
<dbReference type="EMBL" id="CAUYUJ010016593">
    <property type="protein sequence ID" value="CAK0866968.1"/>
    <property type="molecule type" value="Genomic_DNA"/>
</dbReference>
<dbReference type="Proteomes" id="UP001189429">
    <property type="component" value="Unassembled WGS sequence"/>
</dbReference>
<name>A0ABN9V2H0_9DINO</name>
<accession>A0ABN9V2H0</accession>